<name>A0A1Y2BG71_9TREE</name>
<accession>A0A1Y2BG71</accession>
<comment type="caution">
    <text evidence="2">The sequence shown here is derived from an EMBL/GenBank/DDBJ whole genome shotgun (WGS) entry which is preliminary data.</text>
</comment>
<feature type="region of interest" description="Disordered" evidence="1">
    <location>
        <begin position="91"/>
        <end position="141"/>
    </location>
</feature>
<dbReference type="Proteomes" id="UP000193986">
    <property type="component" value="Unassembled WGS sequence"/>
</dbReference>
<evidence type="ECO:0000313" key="2">
    <source>
        <dbReference type="EMBL" id="ORY33802.1"/>
    </source>
</evidence>
<dbReference type="OrthoDB" id="2565314at2759"/>
<dbReference type="EMBL" id="MCFC01000005">
    <property type="protein sequence ID" value="ORY33802.1"/>
    <property type="molecule type" value="Genomic_DNA"/>
</dbReference>
<feature type="compositionally biased region" description="Polar residues" evidence="1">
    <location>
        <begin position="573"/>
        <end position="583"/>
    </location>
</feature>
<evidence type="ECO:0000313" key="3">
    <source>
        <dbReference type="Proteomes" id="UP000193986"/>
    </source>
</evidence>
<dbReference type="AlphaFoldDB" id="A0A1Y2BG71"/>
<evidence type="ECO:0000256" key="1">
    <source>
        <dbReference type="SAM" id="MobiDB-lite"/>
    </source>
</evidence>
<feature type="compositionally biased region" description="Low complexity" evidence="1">
    <location>
        <begin position="392"/>
        <end position="406"/>
    </location>
</feature>
<reference evidence="2 3" key="1">
    <citation type="submission" date="2016-07" db="EMBL/GenBank/DDBJ databases">
        <title>Pervasive Adenine N6-methylation of Active Genes in Fungi.</title>
        <authorList>
            <consortium name="DOE Joint Genome Institute"/>
            <person name="Mondo S.J."/>
            <person name="Dannebaum R.O."/>
            <person name="Kuo R.C."/>
            <person name="Labutti K."/>
            <person name="Haridas S."/>
            <person name="Kuo A."/>
            <person name="Salamov A."/>
            <person name="Ahrendt S.R."/>
            <person name="Lipzen A."/>
            <person name="Sullivan W."/>
            <person name="Andreopoulos W.B."/>
            <person name="Clum A."/>
            <person name="Lindquist E."/>
            <person name="Daum C."/>
            <person name="Ramamoorthy G.K."/>
            <person name="Gryganskyi A."/>
            <person name="Culley D."/>
            <person name="Magnuson J.K."/>
            <person name="James T.Y."/>
            <person name="O'Malley M.A."/>
            <person name="Stajich J.E."/>
            <person name="Spatafora J.W."/>
            <person name="Visel A."/>
            <person name="Grigoriev I.V."/>
        </authorList>
    </citation>
    <scope>NUCLEOTIDE SEQUENCE [LARGE SCALE GENOMIC DNA]</scope>
    <source>
        <strain evidence="2 3">68-887.2</strain>
    </source>
</reference>
<proteinExistence type="predicted"/>
<feature type="region of interest" description="Disordered" evidence="1">
    <location>
        <begin position="172"/>
        <end position="207"/>
    </location>
</feature>
<feature type="region of interest" description="Disordered" evidence="1">
    <location>
        <begin position="366"/>
        <end position="448"/>
    </location>
</feature>
<gene>
    <name evidence="2" type="ORF">BCR39DRAFT_519293</name>
</gene>
<feature type="region of interest" description="Disordered" evidence="1">
    <location>
        <begin position="1"/>
        <end position="26"/>
    </location>
</feature>
<feature type="region of interest" description="Disordered" evidence="1">
    <location>
        <begin position="45"/>
        <end position="79"/>
    </location>
</feature>
<evidence type="ECO:0008006" key="4">
    <source>
        <dbReference type="Google" id="ProtNLM"/>
    </source>
</evidence>
<feature type="region of interest" description="Disordered" evidence="1">
    <location>
        <begin position="219"/>
        <end position="349"/>
    </location>
</feature>
<feature type="compositionally biased region" description="Polar residues" evidence="1">
    <location>
        <begin position="117"/>
        <end position="129"/>
    </location>
</feature>
<dbReference type="InParanoid" id="A0A1Y2BG71"/>
<feature type="compositionally biased region" description="Polar residues" evidence="1">
    <location>
        <begin position="196"/>
        <end position="207"/>
    </location>
</feature>
<organism evidence="2 3">
    <name type="scientific">Naematelia encephala</name>
    <dbReference type="NCBI Taxonomy" id="71784"/>
    <lineage>
        <taxon>Eukaryota</taxon>
        <taxon>Fungi</taxon>
        <taxon>Dikarya</taxon>
        <taxon>Basidiomycota</taxon>
        <taxon>Agaricomycotina</taxon>
        <taxon>Tremellomycetes</taxon>
        <taxon>Tremellales</taxon>
        <taxon>Naemateliaceae</taxon>
        <taxon>Naematelia</taxon>
    </lineage>
</organism>
<keyword evidence="3" id="KW-1185">Reference proteome</keyword>
<protein>
    <recommendedName>
        <fullName evidence="4">Proteophosphoglycan ppg4</fullName>
    </recommendedName>
</protein>
<feature type="compositionally biased region" description="Polar residues" evidence="1">
    <location>
        <begin position="315"/>
        <end position="329"/>
    </location>
</feature>
<feature type="region of interest" description="Disordered" evidence="1">
    <location>
        <begin position="549"/>
        <end position="629"/>
    </location>
</feature>
<feature type="compositionally biased region" description="Low complexity" evidence="1">
    <location>
        <begin position="1"/>
        <end position="19"/>
    </location>
</feature>
<feature type="compositionally biased region" description="Low complexity" evidence="1">
    <location>
        <begin position="553"/>
        <end position="562"/>
    </location>
</feature>
<sequence>MAPNSPTAPRSPATPAQPTLAPNPILASGSISRAALATPRRYVTPLLTPHAGPSNKKADGLSSAEAYANANRRDKGSKPLFDWITRKLGAGRRATVSEVSPARVNANGGLRPPANGTHASSRAKNGSTLPNPPGARRPLDPTQIFQNANLTRENSSIARSESHSLHSYSYSYANSTERDRRREANNPYPSIPVPLQMQQRAGSTLDSESMAFSASYITRSRTPSIRSEDSRPRRFSTMYDGDGDSSRGYRGARWLDADEDASVRPLPPSLGTSPAPSTSILSQSASTSMLSPQATSTSFRPPSPPFDPRDLHRPSLSSSAGRNVSFTSSDVDDNDLGEQSRRDSASTKPTTIVSFDSAPHVAHIAQVPSPNVPSPQHAMNVILTPPIPGPSTPTSASPSDSSPATPLLGSPHVSLPSRIPTMQAPKHSAPHPRDNPHPSSPPEPNASTLTLASSTFAILPNGANSGSYTHPPSIHRLRETRPTSLTTSPSVTFAADAAGLSPDRPASYNEYPPSVHALSMQGTTASQRTGGWGYGGRADRDASVRAIRRKGSWESNESGWSWRAAGQGHGLGQTPSRASQYYSTDDGETPGPSPLSAVGETDPGGAQQSPLTRGLPGSEQSEVVDTEENQVKIPFVGSSFQVPSTVIAAQ</sequence>
<feature type="compositionally biased region" description="Low complexity" evidence="1">
    <location>
        <begin position="275"/>
        <end position="293"/>
    </location>
</feature>